<feature type="transmembrane region" description="Helical" evidence="2">
    <location>
        <begin position="458"/>
        <end position="476"/>
    </location>
</feature>
<organism evidence="4 5">
    <name type="scientific">Humisphaera borealis</name>
    <dbReference type="NCBI Taxonomy" id="2807512"/>
    <lineage>
        <taxon>Bacteria</taxon>
        <taxon>Pseudomonadati</taxon>
        <taxon>Planctomycetota</taxon>
        <taxon>Phycisphaerae</taxon>
        <taxon>Tepidisphaerales</taxon>
        <taxon>Tepidisphaeraceae</taxon>
        <taxon>Humisphaera</taxon>
    </lineage>
</organism>
<feature type="transmembrane region" description="Helical" evidence="2">
    <location>
        <begin position="359"/>
        <end position="379"/>
    </location>
</feature>
<gene>
    <name evidence="4" type="ORF">IPV69_23500</name>
</gene>
<feature type="transmembrane region" description="Helical" evidence="2">
    <location>
        <begin position="196"/>
        <end position="216"/>
    </location>
</feature>
<evidence type="ECO:0000259" key="3">
    <source>
        <dbReference type="Pfam" id="PF13231"/>
    </source>
</evidence>
<evidence type="ECO:0000256" key="2">
    <source>
        <dbReference type="SAM" id="Phobius"/>
    </source>
</evidence>
<feature type="transmembrane region" description="Helical" evidence="2">
    <location>
        <begin position="415"/>
        <end position="437"/>
    </location>
</feature>
<sequence length="624" mass="66342">MRFTTLCPMPGPRSLLVLLLFCATGVFLTGIQWGLPSRDADRYLFGDKTPWTGPQVQMLADLGSATPWDDPSRGADVDANPLRKALQLRKQIDLHAATISTSQPASQPSTESSTESPATVPVRSGDAPQSTAAVVESQVESGGIVVNSTDSARAEIVRRYRLFSHQPDEFITFAALAKMRPANFDFDPRLYQYGGLWVYPVGLLLKVASVVGYVDLRGGGGGLSYYLDHPDAFGRFYVVARLYSAFWGVIGAWALFAIVRRITASQWAAFAAGLLFVIMPVVVNAAHEAKPHLAGFTLTLLAVLAAASYVETGKLSHAIGTGVVCGLALGMVLSALPVFAILPLMVLLRPMSWGDRGRVAIFAGLVGLLAYALTNPYVAVHLLRGGGALQSNLGNSKAFYDIHSPVEGVINVARLIIVGTSPALAIAGALGTVILGVRAVRTRRETSPQAVRRRAHGLLLAGPAILTAIQWSLVGAGKPGEFGRFLLTTDVFLAVEAVVLIQTYARNKIAASLLFSVVAVQTSLRGTSYIAGFVRDSGAPTSRDLAAEQIDQASKSGARRIVLAAEPAPYAIPPMNLWAWEMVVPPSGQTAASVARPGDRVVEALEGQTPISWADKPIDVRTAK</sequence>
<keyword evidence="2" id="KW-0812">Transmembrane</keyword>
<dbReference type="AlphaFoldDB" id="A0A7M2WUG5"/>
<name>A0A7M2WUG5_9BACT</name>
<dbReference type="EMBL" id="CP063458">
    <property type="protein sequence ID" value="QOV89148.1"/>
    <property type="molecule type" value="Genomic_DNA"/>
</dbReference>
<feature type="transmembrane region" description="Helical" evidence="2">
    <location>
        <begin position="265"/>
        <end position="286"/>
    </location>
</feature>
<reference evidence="4 5" key="1">
    <citation type="submission" date="2020-10" db="EMBL/GenBank/DDBJ databases">
        <title>Wide distribution of Phycisphaera-like planctomycetes from WD2101 soil group in peatlands and genome analysis of the first cultivated representative.</title>
        <authorList>
            <person name="Dedysh S.N."/>
            <person name="Beletsky A.V."/>
            <person name="Ivanova A."/>
            <person name="Kulichevskaya I.S."/>
            <person name="Suzina N.E."/>
            <person name="Philippov D.A."/>
            <person name="Rakitin A.L."/>
            <person name="Mardanov A.V."/>
            <person name="Ravin N.V."/>
        </authorList>
    </citation>
    <scope>NUCLEOTIDE SEQUENCE [LARGE SCALE GENOMIC DNA]</scope>
    <source>
        <strain evidence="4 5">M1803</strain>
    </source>
</reference>
<dbReference type="Proteomes" id="UP000593765">
    <property type="component" value="Chromosome"/>
</dbReference>
<keyword evidence="2" id="KW-0472">Membrane</keyword>
<feature type="transmembrane region" description="Helical" evidence="2">
    <location>
        <begin position="316"/>
        <end position="347"/>
    </location>
</feature>
<dbReference type="InterPro" id="IPR038731">
    <property type="entry name" value="RgtA/B/C-like"/>
</dbReference>
<dbReference type="RefSeq" id="WP_206292168.1">
    <property type="nucleotide sequence ID" value="NZ_CP063458.1"/>
</dbReference>
<dbReference type="Pfam" id="PF13231">
    <property type="entry name" value="PMT_2"/>
    <property type="match status" value="1"/>
</dbReference>
<feature type="domain" description="Glycosyltransferase RgtA/B/C/D-like" evidence="3">
    <location>
        <begin position="238"/>
        <end position="348"/>
    </location>
</feature>
<feature type="transmembrane region" description="Helical" evidence="2">
    <location>
        <begin position="236"/>
        <end position="259"/>
    </location>
</feature>
<protein>
    <submittedName>
        <fullName evidence="4">Glycosyltransferase family 39 protein</fullName>
    </submittedName>
</protein>
<feature type="region of interest" description="Disordered" evidence="1">
    <location>
        <begin position="100"/>
        <end position="130"/>
    </location>
</feature>
<keyword evidence="5" id="KW-1185">Reference proteome</keyword>
<evidence type="ECO:0000256" key="1">
    <source>
        <dbReference type="SAM" id="MobiDB-lite"/>
    </source>
</evidence>
<evidence type="ECO:0000313" key="4">
    <source>
        <dbReference type="EMBL" id="QOV89148.1"/>
    </source>
</evidence>
<feature type="compositionally biased region" description="Low complexity" evidence="1">
    <location>
        <begin position="100"/>
        <end position="119"/>
    </location>
</feature>
<proteinExistence type="predicted"/>
<dbReference type="KEGG" id="hbs:IPV69_23500"/>
<evidence type="ECO:0000313" key="5">
    <source>
        <dbReference type="Proteomes" id="UP000593765"/>
    </source>
</evidence>
<keyword evidence="2" id="KW-1133">Transmembrane helix</keyword>
<feature type="transmembrane region" description="Helical" evidence="2">
    <location>
        <begin position="293"/>
        <end position="310"/>
    </location>
</feature>
<accession>A0A7M2WUG5</accession>